<accession>A0A929BAF7</accession>
<dbReference type="EMBL" id="JADEYC010000019">
    <property type="protein sequence ID" value="MBE9375211.1"/>
    <property type="molecule type" value="Genomic_DNA"/>
</dbReference>
<dbReference type="GO" id="GO:0016747">
    <property type="term" value="F:acyltransferase activity, transferring groups other than amino-acyl groups"/>
    <property type="evidence" value="ECO:0007669"/>
    <property type="project" value="InterPro"/>
</dbReference>
<reference evidence="2" key="1">
    <citation type="submission" date="2020-10" db="EMBL/GenBank/DDBJ databases">
        <title>Diversity and distribution of actinomycetes associated with coral in the coast of Hainan.</title>
        <authorList>
            <person name="Li F."/>
        </authorList>
    </citation>
    <scope>NUCLEOTIDE SEQUENCE</scope>
    <source>
        <strain evidence="2">HNM0983</strain>
    </source>
</reference>
<dbReference type="InterPro" id="IPR000182">
    <property type="entry name" value="GNAT_dom"/>
</dbReference>
<dbReference type="PANTHER" id="PTHR43792:SF1">
    <property type="entry name" value="N-ACETYLTRANSFERASE DOMAIN-CONTAINING PROTEIN"/>
    <property type="match status" value="1"/>
</dbReference>
<evidence type="ECO:0000313" key="2">
    <source>
        <dbReference type="EMBL" id="MBE9375211.1"/>
    </source>
</evidence>
<protein>
    <submittedName>
        <fullName evidence="2">GNAT family N-acetyltransferase</fullName>
    </submittedName>
</protein>
<dbReference type="SUPFAM" id="SSF55729">
    <property type="entry name" value="Acyl-CoA N-acyltransferases (Nat)"/>
    <property type="match status" value="1"/>
</dbReference>
<dbReference type="CDD" id="cd04301">
    <property type="entry name" value="NAT_SF"/>
    <property type="match status" value="1"/>
</dbReference>
<evidence type="ECO:0000259" key="1">
    <source>
        <dbReference type="PROSITE" id="PS51186"/>
    </source>
</evidence>
<dbReference type="Proteomes" id="UP000598360">
    <property type="component" value="Unassembled WGS sequence"/>
</dbReference>
<comment type="caution">
    <text evidence="2">The sequence shown here is derived from an EMBL/GenBank/DDBJ whole genome shotgun (WGS) entry which is preliminary data.</text>
</comment>
<proteinExistence type="predicted"/>
<organism evidence="2 3">
    <name type="scientific">Saccharopolyspora montiporae</name>
    <dbReference type="NCBI Taxonomy" id="2781240"/>
    <lineage>
        <taxon>Bacteria</taxon>
        <taxon>Bacillati</taxon>
        <taxon>Actinomycetota</taxon>
        <taxon>Actinomycetes</taxon>
        <taxon>Pseudonocardiales</taxon>
        <taxon>Pseudonocardiaceae</taxon>
        <taxon>Saccharopolyspora</taxon>
    </lineage>
</organism>
<evidence type="ECO:0000313" key="3">
    <source>
        <dbReference type="Proteomes" id="UP000598360"/>
    </source>
</evidence>
<dbReference type="PANTHER" id="PTHR43792">
    <property type="entry name" value="GNAT FAMILY, PUTATIVE (AFU_ORTHOLOGUE AFUA_3G00765)-RELATED-RELATED"/>
    <property type="match status" value="1"/>
</dbReference>
<keyword evidence="3" id="KW-1185">Reference proteome</keyword>
<dbReference type="PROSITE" id="PS51186">
    <property type="entry name" value="GNAT"/>
    <property type="match status" value="1"/>
</dbReference>
<gene>
    <name evidence="2" type="ORF">IQ251_12230</name>
</gene>
<dbReference type="Gene3D" id="3.40.630.30">
    <property type="match status" value="1"/>
</dbReference>
<dbReference type="Pfam" id="PF13302">
    <property type="entry name" value="Acetyltransf_3"/>
    <property type="match status" value="1"/>
</dbReference>
<name>A0A929BAF7_9PSEU</name>
<feature type="domain" description="N-acetyltransferase" evidence="1">
    <location>
        <begin position="10"/>
        <end position="176"/>
    </location>
</feature>
<dbReference type="InterPro" id="IPR051531">
    <property type="entry name" value="N-acetyltransferase"/>
</dbReference>
<dbReference type="AlphaFoldDB" id="A0A929BAF7"/>
<sequence length="188" mass="21167">MQPALETSRLVIRDWTDSDADVRAAFTLYGRQEVTQWLTPAITHVTDLAEMREVLRRWLDEQASDLPPTGHWAMQRREDGAIVGGLVLRMLPPYDHDVELTWQLRPEAWGHGYATEGARALLAWAFGYEIDEVFALAMPANTRAIATAGRIGMEWVGETSKYYGTSLQVYRIRPGDLPGLPPLDATED</sequence>
<dbReference type="InterPro" id="IPR016181">
    <property type="entry name" value="Acyl_CoA_acyltransferase"/>
</dbReference>
<dbReference type="RefSeq" id="WP_193928660.1">
    <property type="nucleotide sequence ID" value="NZ_JADEYC010000019.1"/>
</dbReference>